<evidence type="ECO:0000256" key="2">
    <source>
        <dbReference type="ARBA" id="ARBA00022485"/>
    </source>
</evidence>
<accession>A0A2K1P1A1</accession>
<dbReference type="InterPro" id="IPR011898">
    <property type="entry name" value="PorD_KorD"/>
</dbReference>
<evidence type="ECO:0000256" key="1">
    <source>
        <dbReference type="ARBA" id="ARBA00001966"/>
    </source>
</evidence>
<organism evidence="8 9">
    <name type="scientific">Petrotoga olearia DSM 13574</name>
    <dbReference type="NCBI Taxonomy" id="1122955"/>
    <lineage>
        <taxon>Bacteria</taxon>
        <taxon>Thermotogati</taxon>
        <taxon>Thermotogota</taxon>
        <taxon>Thermotogae</taxon>
        <taxon>Petrotogales</taxon>
        <taxon>Petrotogaceae</taxon>
        <taxon>Petrotoga</taxon>
    </lineage>
</organism>
<dbReference type="Gene3D" id="3.30.70.20">
    <property type="match status" value="1"/>
</dbReference>
<reference evidence="8 9" key="1">
    <citation type="submission" date="2013-12" db="EMBL/GenBank/DDBJ databases">
        <title>Comparative genomics of Petrotoga isolates.</title>
        <authorList>
            <person name="Nesbo C.L."/>
            <person name="Charchuk R."/>
            <person name="Chow K."/>
        </authorList>
    </citation>
    <scope>NUCLEOTIDE SEQUENCE [LARGE SCALE GENOMIC DNA]</scope>
    <source>
        <strain evidence="8 9">DSM 13574</strain>
    </source>
</reference>
<keyword evidence="3" id="KW-0479">Metal-binding</keyword>
<dbReference type="SUPFAM" id="SSF54862">
    <property type="entry name" value="4Fe-4S ferredoxins"/>
    <property type="match status" value="1"/>
</dbReference>
<dbReference type="InterPro" id="IPR017900">
    <property type="entry name" value="4Fe4S_Fe_S_CS"/>
</dbReference>
<feature type="domain" description="4Fe-4S ferredoxin-type" evidence="7">
    <location>
        <begin position="67"/>
        <end position="96"/>
    </location>
</feature>
<dbReference type="PROSITE" id="PS51379">
    <property type="entry name" value="4FE4S_FER_2"/>
    <property type="match status" value="2"/>
</dbReference>
<name>A0A2K1P1A1_9BACT</name>
<evidence type="ECO:0000313" key="8">
    <source>
        <dbReference type="EMBL" id="PNR96497.1"/>
    </source>
</evidence>
<comment type="cofactor">
    <cofactor evidence="1">
        <name>[4Fe-4S] cluster</name>
        <dbReference type="ChEBI" id="CHEBI:49883"/>
    </cofactor>
</comment>
<evidence type="ECO:0000256" key="5">
    <source>
        <dbReference type="ARBA" id="ARBA00023004"/>
    </source>
</evidence>
<gene>
    <name evidence="8" type="ORF">X929_05395</name>
</gene>
<dbReference type="AlphaFoldDB" id="A0A2K1P1A1"/>
<dbReference type="GO" id="GO:0051539">
    <property type="term" value="F:4 iron, 4 sulfur cluster binding"/>
    <property type="evidence" value="ECO:0007669"/>
    <property type="project" value="UniProtKB-KW"/>
</dbReference>
<evidence type="ECO:0000259" key="7">
    <source>
        <dbReference type="PROSITE" id="PS51379"/>
    </source>
</evidence>
<sequence>MIKVKGWKDIPIGGVIDKPATAREYKTGEWRIQRPIVDEEKCTNCMQCWLFCPDMAIDGRLDGKKMKLGEVNLDYCKGCGVCAAVCPVDAIEMKSESEFI</sequence>
<dbReference type="GO" id="GO:0016625">
    <property type="term" value="F:oxidoreductase activity, acting on the aldehyde or oxo group of donors, iron-sulfur protein as acceptor"/>
    <property type="evidence" value="ECO:0007669"/>
    <property type="project" value="InterPro"/>
</dbReference>
<protein>
    <submittedName>
        <fullName evidence="8">Pyruvate synthase</fullName>
    </submittedName>
</protein>
<feature type="domain" description="4Fe-4S ferredoxin-type" evidence="7">
    <location>
        <begin position="33"/>
        <end position="62"/>
    </location>
</feature>
<evidence type="ECO:0000256" key="4">
    <source>
        <dbReference type="ARBA" id="ARBA00022737"/>
    </source>
</evidence>
<keyword evidence="4" id="KW-0677">Repeat</keyword>
<dbReference type="Proteomes" id="UP000236434">
    <property type="component" value="Unassembled WGS sequence"/>
</dbReference>
<evidence type="ECO:0000256" key="3">
    <source>
        <dbReference type="ARBA" id="ARBA00022723"/>
    </source>
</evidence>
<evidence type="ECO:0000313" key="9">
    <source>
        <dbReference type="Proteomes" id="UP000236434"/>
    </source>
</evidence>
<dbReference type="EMBL" id="AZRL01000012">
    <property type="protein sequence ID" value="PNR96497.1"/>
    <property type="molecule type" value="Genomic_DNA"/>
</dbReference>
<proteinExistence type="predicted"/>
<comment type="caution">
    <text evidence="8">The sequence shown here is derived from an EMBL/GenBank/DDBJ whole genome shotgun (WGS) entry which is preliminary data.</text>
</comment>
<evidence type="ECO:0000256" key="6">
    <source>
        <dbReference type="ARBA" id="ARBA00023014"/>
    </source>
</evidence>
<keyword evidence="8" id="KW-0670">Pyruvate</keyword>
<dbReference type="PROSITE" id="PS00198">
    <property type="entry name" value="4FE4S_FER_1"/>
    <property type="match status" value="1"/>
</dbReference>
<dbReference type="OrthoDB" id="9794954at2"/>
<dbReference type="GO" id="GO:0046872">
    <property type="term" value="F:metal ion binding"/>
    <property type="evidence" value="ECO:0007669"/>
    <property type="project" value="UniProtKB-KW"/>
</dbReference>
<dbReference type="Pfam" id="PF14697">
    <property type="entry name" value="Fer4_21"/>
    <property type="match status" value="1"/>
</dbReference>
<keyword evidence="2" id="KW-0004">4Fe-4S</keyword>
<dbReference type="NCBIfam" id="TIGR02179">
    <property type="entry name" value="PorD_KorD"/>
    <property type="match status" value="1"/>
</dbReference>
<dbReference type="PANTHER" id="PTHR43724">
    <property type="entry name" value="PYRUVATE SYNTHASE SUBUNIT PORD"/>
    <property type="match status" value="1"/>
</dbReference>
<keyword evidence="5" id="KW-0408">Iron</keyword>
<dbReference type="InterPro" id="IPR017896">
    <property type="entry name" value="4Fe4S_Fe-S-bd"/>
</dbReference>
<dbReference type="PANTHER" id="PTHR43724:SF1">
    <property type="entry name" value="PYRUVATE SYNTHASE SUBUNIT PORD"/>
    <property type="match status" value="1"/>
</dbReference>
<keyword evidence="6" id="KW-0411">Iron-sulfur</keyword>